<reference evidence="11" key="2">
    <citation type="submission" date="2020-03" db="EMBL/GenBank/DDBJ databases">
        <title>Walnut 2.0.</title>
        <authorList>
            <person name="Marrano A."/>
            <person name="Britton M."/>
            <person name="Zimin A.V."/>
            <person name="Zaini P.A."/>
            <person name="Workman R."/>
            <person name="Puiu D."/>
            <person name="Bianco L."/>
            <person name="Allen B.J."/>
            <person name="Troggio M."/>
            <person name="Leslie C.A."/>
            <person name="Timp W."/>
            <person name="Dendekar A."/>
            <person name="Salzberg S.L."/>
            <person name="Neale D.B."/>
        </authorList>
    </citation>
    <scope>NUCLEOTIDE SEQUENCE</scope>
    <source>
        <tissue evidence="11">Leaves</tissue>
    </source>
</reference>
<evidence type="ECO:0000256" key="5">
    <source>
        <dbReference type="ARBA" id="ARBA00022692"/>
    </source>
</evidence>
<keyword evidence="3" id="KW-1003">Cell membrane</keyword>
<dbReference type="Pfam" id="PF13516">
    <property type="entry name" value="LRR_6"/>
    <property type="match status" value="2"/>
</dbReference>
<dbReference type="InterPro" id="IPR032675">
    <property type="entry name" value="LRR_dom_sf"/>
</dbReference>
<dbReference type="Pfam" id="PF07723">
    <property type="entry name" value="LRR_2"/>
    <property type="match status" value="1"/>
</dbReference>
<comment type="caution">
    <text evidence="11">The sequence shown here is derived from an EMBL/GenBank/DDBJ whole genome shotgun (WGS) entry which is preliminary data.</text>
</comment>
<dbReference type="PANTHER" id="PTHR48062:SF52">
    <property type="entry name" value="RECEPTOR-LIKE PROTEIN 8-RELATED"/>
    <property type="match status" value="1"/>
</dbReference>
<evidence type="ECO:0000313" key="12">
    <source>
        <dbReference type="Proteomes" id="UP000619265"/>
    </source>
</evidence>
<keyword evidence="5" id="KW-0812">Transmembrane</keyword>
<dbReference type="Pfam" id="PF00560">
    <property type="entry name" value="LRR_1"/>
    <property type="match status" value="5"/>
</dbReference>
<evidence type="ECO:0000256" key="6">
    <source>
        <dbReference type="ARBA" id="ARBA00022729"/>
    </source>
</evidence>
<dbReference type="GO" id="GO:0012505">
    <property type="term" value="C:endomembrane system"/>
    <property type="evidence" value="ECO:0007669"/>
    <property type="project" value="UniProtKB-SubCell"/>
</dbReference>
<keyword evidence="6" id="KW-0732">Signal</keyword>
<evidence type="ECO:0000256" key="3">
    <source>
        <dbReference type="ARBA" id="ARBA00022475"/>
    </source>
</evidence>
<evidence type="ECO:0000256" key="10">
    <source>
        <dbReference type="ARBA" id="ARBA00037847"/>
    </source>
</evidence>
<evidence type="ECO:0000256" key="8">
    <source>
        <dbReference type="ARBA" id="ARBA00022989"/>
    </source>
</evidence>
<protein>
    <submittedName>
        <fullName evidence="11">Uncharacterized protein</fullName>
    </submittedName>
</protein>
<keyword evidence="8" id="KW-1133">Transmembrane helix</keyword>
<dbReference type="AlphaFoldDB" id="A0A833THT4"/>
<dbReference type="GO" id="GO:0005886">
    <property type="term" value="C:plasma membrane"/>
    <property type="evidence" value="ECO:0007669"/>
    <property type="project" value="UniProtKB-SubCell"/>
</dbReference>
<dbReference type="InterPro" id="IPR013101">
    <property type="entry name" value="LRR_PRU1-like"/>
</dbReference>
<dbReference type="Gene3D" id="3.80.10.10">
    <property type="entry name" value="Ribonuclease Inhibitor"/>
    <property type="match status" value="3"/>
</dbReference>
<accession>A0A833THT4</accession>
<reference evidence="11" key="1">
    <citation type="submission" date="2015-10" db="EMBL/GenBank/DDBJ databases">
        <authorList>
            <person name="Martinez-Garcia P.J."/>
            <person name="Crepeau M.W."/>
            <person name="Puiu D."/>
            <person name="Gonzalez-Ibeas D."/>
            <person name="Whalen J."/>
            <person name="Stevens K."/>
            <person name="Paul R."/>
            <person name="Butterfield T."/>
            <person name="Britton M."/>
            <person name="Reagan R."/>
            <person name="Chakraborty S."/>
            <person name="Walawage S.L."/>
            <person name="Vasquez-Gross H.A."/>
            <person name="Cardeno C."/>
            <person name="Famula R."/>
            <person name="Pratt K."/>
            <person name="Kuruganti S."/>
            <person name="Aradhya M.K."/>
            <person name="Leslie C.A."/>
            <person name="Dandekar A.M."/>
            <person name="Salzberg S.L."/>
            <person name="Wegrzyn J.L."/>
            <person name="Langley C.H."/>
            <person name="Neale D.B."/>
        </authorList>
    </citation>
    <scope>NUCLEOTIDE SEQUENCE</scope>
    <source>
        <tissue evidence="11">Leaves</tissue>
    </source>
</reference>
<dbReference type="PROSITE" id="PS51450">
    <property type="entry name" value="LRR"/>
    <property type="match status" value="1"/>
</dbReference>
<gene>
    <name evidence="11" type="ORF">F2P56_037032</name>
</gene>
<dbReference type="InterPro" id="IPR051502">
    <property type="entry name" value="RLP_Defense_Trigger"/>
</dbReference>
<evidence type="ECO:0000256" key="9">
    <source>
        <dbReference type="ARBA" id="ARBA00023136"/>
    </source>
</evidence>
<comment type="similarity">
    <text evidence="2">Belongs to the RLP family.</text>
</comment>
<dbReference type="SUPFAM" id="SSF52058">
    <property type="entry name" value="L domain-like"/>
    <property type="match status" value="2"/>
</dbReference>
<proteinExistence type="inferred from homology"/>
<dbReference type="PANTHER" id="PTHR48062">
    <property type="entry name" value="RECEPTOR-LIKE PROTEIN 14"/>
    <property type="match status" value="1"/>
</dbReference>
<dbReference type="Gramene" id="Jr_Scaffold_41_00010_p1">
    <property type="protein sequence ID" value="cds.Jr_Scaffold_41_00010_p1"/>
    <property type="gene ID" value="Jr_Scaffold_41_00010"/>
</dbReference>
<dbReference type="EMBL" id="LIHL02000057">
    <property type="protein sequence ID" value="KAF5442092.1"/>
    <property type="molecule type" value="Genomic_DNA"/>
</dbReference>
<evidence type="ECO:0000256" key="7">
    <source>
        <dbReference type="ARBA" id="ARBA00022737"/>
    </source>
</evidence>
<name>A0A833THT4_JUGRE</name>
<sequence length="455" mass="51136">SFNILFFFLSFFLIVVVLCLPIIFLQGGRTFERLCVLKNLKTLNLDRNGFNDSIIPSLSGLTSLTTLSLAFNDLQGGGGEGWKMLSRLENLETLDLSFNALNDTSFLQSIAAVKSLKTLNLKRNKLTGSFPTKGNHFGGRLAIQEFCTLKKLEVLDLSDNYFEGILSPCLNNMTSLVVLDISGNQFNGNASSSYVEASGISLEYIDFSYNQFVGIFSFNLFANYSKLEVLRFKGQNNKVEIKTEGSMGWSPLFQLKIIELSNCNLNKLIDNIPKFLLVQHELDTVDLSHSKLNGSFPNWLVENNRKLRVLHLQNNSFTGQLYLPSLIHTHITLMDVSTNHLEGKLQENIGMTFPNLVYLNLSNNNLEGNLLSSISGMFHLKVLDLSFNHFSGGVPRGLNTGCLPLRILKLAHNSFNGAIFIGTNQDVQQMNVQQMNDNQFTRKTPTKQHKRKYCY</sequence>
<comment type="subcellular location">
    <subcellularLocation>
        <location evidence="1">Cell membrane</location>
    </subcellularLocation>
    <subcellularLocation>
        <location evidence="10">Endomembrane system</location>
        <topology evidence="10">Single-pass membrane protein</topology>
    </subcellularLocation>
</comment>
<dbReference type="Proteomes" id="UP000619265">
    <property type="component" value="Unassembled WGS sequence"/>
</dbReference>
<keyword evidence="4" id="KW-0433">Leucine-rich repeat</keyword>
<keyword evidence="9" id="KW-0472">Membrane</keyword>
<evidence type="ECO:0000256" key="2">
    <source>
        <dbReference type="ARBA" id="ARBA00009592"/>
    </source>
</evidence>
<evidence type="ECO:0000256" key="1">
    <source>
        <dbReference type="ARBA" id="ARBA00004236"/>
    </source>
</evidence>
<feature type="non-terminal residue" evidence="11">
    <location>
        <position position="1"/>
    </location>
</feature>
<dbReference type="InterPro" id="IPR001611">
    <property type="entry name" value="Leu-rich_rpt"/>
</dbReference>
<organism evidence="11 12">
    <name type="scientific">Juglans regia</name>
    <name type="common">English walnut</name>
    <dbReference type="NCBI Taxonomy" id="51240"/>
    <lineage>
        <taxon>Eukaryota</taxon>
        <taxon>Viridiplantae</taxon>
        <taxon>Streptophyta</taxon>
        <taxon>Embryophyta</taxon>
        <taxon>Tracheophyta</taxon>
        <taxon>Spermatophyta</taxon>
        <taxon>Magnoliopsida</taxon>
        <taxon>eudicotyledons</taxon>
        <taxon>Gunneridae</taxon>
        <taxon>Pentapetalae</taxon>
        <taxon>rosids</taxon>
        <taxon>fabids</taxon>
        <taxon>Fagales</taxon>
        <taxon>Juglandaceae</taxon>
        <taxon>Juglans</taxon>
    </lineage>
</organism>
<evidence type="ECO:0000313" key="11">
    <source>
        <dbReference type="EMBL" id="KAF5442092.1"/>
    </source>
</evidence>
<evidence type="ECO:0000256" key="4">
    <source>
        <dbReference type="ARBA" id="ARBA00022614"/>
    </source>
</evidence>
<keyword evidence="7" id="KW-0677">Repeat</keyword>